<gene>
    <name evidence="9" type="primary">alsT</name>
    <name evidence="9" type="ORF">AMURIS_02494</name>
</gene>
<keyword evidence="5 8" id="KW-0812">Transmembrane</keyword>
<feature type="transmembrane region" description="Helical" evidence="8">
    <location>
        <begin position="409"/>
        <end position="430"/>
    </location>
</feature>
<feature type="transmembrane region" description="Helical" evidence="8">
    <location>
        <begin position="366"/>
        <end position="388"/>
    </location>
</feature>
<dbReference type="Pfam" id="PF01235">
    <property type="entry name" value="Na_Ala_symp"/>
    <property type="match status" value="1"/>
</dbReference>
<evidence type="ECO:0000313" key="10">
    <source>
        <dbReference type="Proteomes" id="UP000236311"/>
    </source>
</evidence>
<dbReference type="PROSITE" id="PS51257">
    <property type="entry name" value="PROKAR_LIPOPROTEIN"/>
    <property type="match status" value="1"/>
</dbReference>
<keyword evidence="4 8" id="KW-1003">Cell membrane</keyword>
<dbReference type="GO" id="GO:0005283">
    <property type="term" value="F:amino acid:sodium symporter activity"/>
    <property type="evidence" value="ECO:0007669"/>
    <property type="project" value="InterPro"/>
</dbReference>
<evidence type="ECO:0000313" key="9">
    <source>
        <dbReference type="EMBL" id="SOY29773.1"/>
    </source>
</evidence>
<feature type="transmembrane region" description="Helical" evidence="8">
    <location>
        <begin position="68"/>
        <end position="96"/>
    </location>
</feature>
<evidence type="ECO:0000256" key="5">
    <source>
        <dbReference type="ARBA" id="ARBA00022692"/>
    </source>
</evidence>
<evidence type="ECO:0000256" key="2">
    <source>
        <dbReference type="ARBA" id="ARBA00009261"/>
    </source>
</evidence>
<keyword evidence="6 8" id="KW-1133">Transmembrane helix</keyword>
<organism evidence="9 10">
    <name type="scientific">Acetatifactor muris</name>
    <dbReference type="NCBI Taxonomy" id="879566"/>
    <lineage>
        <taxon>Bacteria</taxon>
        <taxon>Bacillati</taxon>
        <taxon>Bacillota</taxon>
        <taxon>Clostridia</taxon>
        <taxon>Lachnospirales</taxon>
        <taxon>Lachnospiraceae</taxon>
        <taxon>Acetatifactor</taxon>
    </lineage>
</organism>
<proteinExistence type="inferred from homology"/>
<dbReference type="PANTHER" id="PTHR30330">
    <property type="entry name" value="AGSS FAMILY TRANSPORTER, SODIUM-ALANINE"/>
    <property type="match status" value="1"/>
</dbReference>
<keyword evidence="7 8" id="KW-0472">Membrane</keyword>
<dbReference type="PANTHER" id="PTHR30330:SF3">
    <property type="entry name" value="TRANSCRIPTIONAL REGULATOR, LRP FAMILY"/>
    <property type="match status" value="1"/>
</dbReference>
<protein>
    <submittedName>
        <fullName evidence="9">Amino-acid carrier protein AlsT</fullName>
    </submittedName>
</protein>
<dbReference type="RefSeq" id="WP_103239847.1">
    <property type="nucleotide sequence ID" value="NZ_CANRXC010000006.1"/>
</dbReference>
<dbReference type="Proteomes" id="UP000236311">
    <property type="component" value="Unassembled WGS sequence"/>
</dbReference>
<evidence type="ECO:0000256" key="1">
    <source>
        <dbReference type="ARBA" id="ARBA00004651"/>
    </source>
</evidence>
<keyword evidence="3 8" id="KW-0813">Transport</keyword>
<dbReference type="GO" id="GO:0005886">
    <property type="term" value="C:plasma membrane"/>
    <property type="evidence" value="ECO:0007669"/>
    <property type="project" value="UniProtKB-SubCell"/>
</dbReference>
<feature type="transmembrane region" description="Helical" evidence="8">
    <location>
        <begin position="195"/>
        <end position="214"/>
    </location>
</feature>
<evidence type="ECO:0000256" key="3">
    <source>
        <dbReference type="ARBA" id="ARBA00022448"/>
    </source>
</evidence>
<keyword evidence="8" id="KW-0769">Symport</keyword>
<comment type="subcellular location">
    <subcellularLocation>
        <location evidence="1 8">Cell membrane</location>
        <topology evidence="1 8">Multi-pass membrane protein</topology>
    </subcellularLocation>
</comment>
<dbReference type="EMBL" id="OFSM01000011">
    <property type="protein sequence ID" value="SOY29773.1"/>
    <property type="molecule type" value="Genomic_DNA"/>
</dbReference>
<feature type="transmembrane region" description="Helical" evidence="8">
    <location>
        <begin position="221"/>
        <end position="241"/>
    </location>
</feature>
<dbReference type="AlphaFoldDB" id="A0A2K4ZH13"/>
<feature type="transmembrane region" description="Helical" evidence="8">
    <location>
        <begin position="318"/>
        <end position="339"/>
    </location>
</feature>
<dbReference type="PRINTS" id="PR00175">
    <property type="entry name" value="NAALASMPORT"/>
</dbReference>
<reference evidence="9 10" key="1">
    <citation type="submission" date="2018-01" db="EMBL/GenBank/DDBJ databases">
        <authorList>
            <person name="Gaut B.S."/>
            <person name="Morton B.R."/>
            <person name="Clegg M.T."/>
            <person name="Duvall M.R."/>
        </authorList>
    </citation>
    <scope>NUCLEOTIDE SEQUENCE [LARGE SCALE GENOMIC DNA]</scope>
    <source>
        <strain evidence="9">GP69</strain>
    </source>
</reference>
<evidence type="ECO:0000256" key="7">
    <source>
        <dbReference type="ARBA" id="ARBA00023136"/>
    </source>
</evidence>
<comment type="similarity">
    <text evidence="2 8">Belongs to the alanine or glycine:cation symporter (AGCS) (TC 2.A.25) family.</text>
</comment>
<accession>A0A2K4ZH13</accession>
<evidence type="ECO:0000256" key="8">
    <source>
        <dbReference type="RuleBase" id="RU363064"/>
    </source>
</evidence>
<feature type="transmembrane region" description="Helical" evidence="8">
    <location>
        <begin position="155"/>
        <end position="175"/>
    </location>
</feature>
<dbReference type="Gene3D" id="1.20.1740.10">
    <property type="entry name" value="Amino acid/polyamine transporter I"/>
    <property type="match status" value="1"/>
</dbReference>
<keyword evidence="10" id="KW-1185">Reference proteome</keyword>
<name>A0A2K4ZH13_9FIRM</name>
<dbReference type="InterPro" id="IPR001463">
    <property type="entry name" value="Na/Ala_symport"/>
</dbReference>
<evidence type="ECO:0000256" key="6">
    <source>
        <dbReference type="ARBA" id="ARBA00022989"/>
    </source>
</evidence>
<dbReference type="OrthoDB" id="9804874at2"/>
<evidence type="ECO:0000256" key="4">
    <source>
        <dbReference type="ARBA" id="ARBA00022475"/>
    </source>
</evidence>
<feature type="transmembrane region" description="Helical" evidence="8">
    <location>
        <begin position="12"/>
        <end position="30"/>
    </location>
</feature>
<feature type="transmembrane region" description="Helical" evidence="8">
    <location>
        <begin position="102"/>
        <end position="124"/>
    </location>
</feature>
<sequence>MEKAIQYLDDLVWGPWMLALLLGTGCYLMLRLDLLPLKNLKYAFRCAFGSEPEKKCGKKSGERESGKVSSLASLTTELAITLGIGNIVGVATAMVLGGPGALFWMVITSFIGMATKLVESMLAVKYRGKNDRGEIAGGPMYTCLYGFPNRRAGKVLGTLFAIFAVTASFGMGNMTQSNSIADAVWVSFGIPKENTGLFLTIMTILVVLGGIGVIGKVTQILVPFMGTFYLLGALAVIVTHIDRLPGAIAGILAAAFYPQAVSGGIFGSVTVTAFQSLRWGVSRGIFSNEAGLGASGITTAAADTEDYVRQGYISMTGVFLDTVVVCTITGLAFAASGVLGSVDAEGKLLTGTALTLAAFRTTLGKWGGSFVSVCIVLFAFATIIGWAYQGERAFEFLMGGKSKYNLWYRFAYGLAAFAGCMCSLEVVWNFSDICNALMAVPNLICVLALSGKACREIRRYGPGKKN</sequence>
<dbReference type="NCBIfam" id="TIGR00835">
    <property type="entry name" value="agcS"/>
    <property type="match status" value="1"/>
</dbReference>
<feature type="transmembrane region" description="Helical" evidence="8">
    <location>
        <begin position="247"/>
        <end position="274"/>
    </location>
</feature>